<comment type="caution">
    <text evidence="4">The sequence shown here is derived from an EMBL/GenBank/DDBJ whole genome shotgun (WGS) entry which is preliminary data.</text>
</comment>
<dbReference type="EMBL" id="JAGMUV010000006">
    <property type="protein sequence ID" value="KAH7153375.1"/>
    <property type="molecule type" value="Genomic_DNA"/>
</dbReference>
<proteinExistence type="predicted"/>
<dbReference type="PANTHER" id="PTHR13504:SF38">
    <property type="entry name" value="FIDO DOMAIN-CONTAINING PROTEIN"/>
    <property type="match status" value="1"/>
</dbReference>
<keyword evidence="5" id="KW-1185">Reference proteome</keyword>
<dbReference type="PROSITE" id="PS51459">
    <property type="entry name" value="FIDO"/>
    <property type="match status" value="1"/>
</dbReference>
<dbReference type="PANTHER" id="PTHR13504">
    <property type="entry name" value="FIDO DOMAIN-CONTAINING PROTEIN DDB_G0283145"/>
    <property type="match status" value="1"/>
</dbReference>
<keyword evidence="2" id="KW-0067">ATP-binding</keyword>
<dbReference type="Pfam" id="PF02661">
    <property type="entry name" value="Fic"/>
    <property type="match status" value="1"/>
</dbReference>
<feature type="active site" evidence="1">
    <location>
        <position position="253"/>
    </location>
</feature>
<dbReference type="InterPro" id="IPR003812">
    <property type="entry name" value="Fido"/>
</dbReference>
<reference evidence="4" key="1">
    <citation type="journal article" date="2021" name="Nat. Commun.">
        <title>Genetic determinants of endophytism in the Arabidopsis root mycobiome.</title>
        <authorList>
            <person name="Mesny F."/>
            <person name="Miyauchi S."/>
            <person name="Thiergart T."/>
            <person name="Pickel B."/>
            <person name="Atanasova L."/>
            <person name="Karlsson M."/>
            <person name="Huettel B."/>
            <person name="Barry K.W."/>
            <person name="Haridas S."/>
            <person name="Chen C."/>
            <person name="Bauer D."/>
            <person name="Andreopoulos W."/>
            <person name="Pangilinan J."/>
            <person name="LaButti K."/>
            <person name="Riley R."/>
            <person name="Lipzen A."/>
            <person name="Clum A."/>
            <person name="Drula E."/>
            <person name="Henrissat B."/>
            <person name="Kohler A."/>
            <person name="Grigoriev I.V."/>
            <person name="Martin F.M."/>
            <person name="Hacquard S."/>
        </authorList>
    </citation>
    <scope>NUCLEOTIDE SEQUENCE</scope>
    <source>
        <strain evidence="4">MPI-CAGE-AT-0147</strain>
    </source>
</reference>
<keyword evidence="2" id="KW-0547">Nucleotide-binding</keyword>
<feature type="domain" description="Fido" evidence="3">
    <location>
        <begin position="163"/>
        <end position="329"/>
    </location>
</feature>
<evidence type="ECO:0000313" key="4">
    <source>
        <dbReference type="EMBL" id="KAH7153375.1"/>
    </source>
</evidence>
<evidence type="ECO:0000313" key="5">
    <source>
        <dbReference type="Proteomes" id="UP000738349"/>
    </source>
</evidence>
<dbReference type="InterPro" id="IPR040198">
    <property type="entry name" value="Fido_containing"/>
</dbReference>
<gene>
    <name evidence="4" type="ORF">EDB81DRAFT_687548</name>
</gene>
<sequence>MGSALGTVGSIRVPWQFRSSFTIVMDEAYDYNLLESDPDVLHAEFKGFVDGLSRALQDHEVDPHLFEDYLNDSLARMVYGSNMIESAGGGFDITMKLCRAVFRGEIPQFREGTDDYEAMERHLVQKNLPYDTSAVHRCHREIVQHAVAAAYLFSKVYIKGEDLSEIMILKIHCILTDQIDTEQGISWDEYSGMYREHNVSAGLHQFPSPYLVPRAMRDMIKSFNEDIRAATECGKIDPVALAAKYCHTFVNIHPFLDGNGRVCRLILNLLLLKYGGVLVCIGEEEEDRDKYLGIAASASLARAYADDLDDLDESHRPKHYKELASFTLQHAHTSMRKLTELMNRE</sequence>
<evidence type="ECO:0000256" key="2">
    <source>
        <dbReference type="PIRSR" id="PIRSR640198-2"/>
    </source>
</evidence>
<organism evidence="4 5">
    <name type="scientific">Dactylonectria macrodidyma</name>
    <dbReference type="NCBI Taxonomy" id="307937"/>
    <lineage>
        <taxon>Eukaryota</taxon>
        <taxon>Fungi</taxon>
        <taxon>Dikarya</taxon>
        <taxon>Ascomycota</taxon>
        <taxon>Pezizomycotina</taxon>
        <taxon>Sordariomycetes</taxon>
        <taxon>Hypocreomycetidae</taxon>
        <taxon>Hypocreales</taxon>
        <taxon>Nectriaceae</taxon>
        <taxon>Dactylonectria</taxon>
    </lineage>
</organism>
<dbReference type="OrthoDB" id="439046at2759"/>
<evidence type="ECO:0000259" key="3">
    <source>
        <dbReference type="PROSITE" id="PS51459"/>
    </source>
</evidence>
<evidence type="ECO:0000256" key="1">
    <source>
        <dbReference type="PIRSR" id="PIRSR640198-1"/>
    </source>
</evidence>
<accession>A0A9P9F6Q1</accession>
<name>A0A9P9F6Q1_9HYPO</name>
<dbReference type="SUPFAM" id="SSF140931">
    <property type="entry name" value="Fic-like"/>
    <property type="match status" value="1"/>
</dbReference>
<dbReference type="InterPro" id="IPR036597">
    <property type="entry name" value="Fido-like_dom_sf"/>
</dbReference>
<dbReference type="Proteomes" id="UP000738349">
    <property type="component" value="Unassembled WGS sequence"/>
</dbReference>
<feature type="binding site" evidence="2">
    <location>
        <begin position="257"/>
        <end position="264"/>
    </location>
    <ligand>
        <name>ATP</name>
        <dbReference type="ChEBI" id="CHEBI:30616"/>
    </ligand>
</feature>
<dbReference type="GO" id="GO:0005524">
    <property type="term" value="F:ATP binding"/>
    <property type="evidence" value="ECO:0007669"/>
    <property type="project" value="UniProtKB-KW"/>
</dbReference>
<dbReference type="AlphaFoldDB" id="A0A9P9F6Q1"/>
<protein>
    <submittedName>
        <fullName evidence="4">Fido domain-containing protein</fullName>
    </submittedName>
</protein>
<dbReference type="Gene3D" id="1.10.3290.10">
    <property type="entry name" value="Fido-like domain"/>
    <property type="match status" value="1"/>
</dbReference>